<dbReference type="STRING" id="2025994.A0A2T3A0A0"/>
<name>A0A2T3A0A0_9PEZI</name>
<evidence type="ECO:0000313" key="3">
    <source>
        <dbReference type="EMBL" id="PSR80508.1"/>
    </source>
</evidence>
<reference evidence="3 4" key="1">
    <citation type="journal article" date="2018" name="Mycol. Prog.">
        <title>Coniella lustricola, a new species from submerged detritus.</title>
        <authorList>
            <person name="Raudabaugh D.B."/>
            <person name="Iturriaga T."/>
            <person name="Carver A."/>
            <person name="Mondo S."/>
            <person name="Pangilinan J."/>
            <person name="Lipzen A."/>
            <person name="He G."/>
            <person name="Amirebrahimi M."/>
            <person name="Grigoriev I.V."/>
            <person name="Miller A.N."/>
        </authorList>
    </citation>
    <scope>NUCLEOTIDE SEQUENCE [LARGE SCALE GENOMIC DNA]</scope>
    <source>
        <strain evidence="3 4">B22-T-1</strain>
    </source>
</reference>
<dbReference type="Pfam" id="PF24321">
    <property type="entry name" value="DUF7493"/>
    <property type="match status" value="1"/>
</dbReference>
<dbReference type="SUPFAM" id="SSF111331">
    <property type="entry name" value="NAD kinase/diacylglycerol kinase-like"/>
    <property type="match status" value="1"/>
</dbReference>
<accession>A0A2T3A0A0</accession>
<dbReference type="GO" id="GO:0016773">
    <property type="term" value="F:phosphotransferase activity, alcohol group as acceptor"/>
    <property type="evidence" value="ECO:0007669"/>
    <property type="project" value="UniProtKB-ARBA"/>
</dbReference>
<dbReference type="GO" id="GO:0016020">
    <property type="term" value="C:membrane"/>
    <property type="evidence" value="ECO:0007669"/>
    <property type="project" value="TreeGrafter"/>
</dbReference>
<dbReference type="InterPro" id="IPR016064">
    <property type="entry name" value="NAD/diacylglycerol_kinase_sf"/>
</dbReference>
<dbReference type="InterPro" id="IPR017438">
    <property type="entry name" value="ATP-NAD_kinase_N"/>
</dbReference>
<proteinExistence type="predicted"/>
<dbReference type="EMBL" id="KZ678528">
    <property type="protein sequence ID" value="PSR80508.1"/>
    <property type="molecule type" value="Genomic_DNA"/>
</dbReference>
<dbReference type="InterPro" id="IPR001206">
    <property type="entry name" value="Diacylglycerol_kinase_cat_dom"/>
</dbReference>
<dbReference type="Proteomes" id="UP000241462">
    <property type="component" value="Unassembled WGS sequence"/>
</dbReference>
<dbReference type="Gene3D" id="2.60.200.40">
    <property type="match status" value="1"/>
</dbReference>
<organism evidence="3 4">
    <name type="scientific">Coniella lustricola</name>
    <dbReference type="NCBI Taxonomy" id="2025994"/>
    <lineage>
        <taxon>Eukaryota</taxon>
        <taxon>Fungi</taxon>
        <taxon>Dikarya</taxon>
        <taxon>Ascomycota</taxon>
        <taxon>Pezizomycotina</taxon>
        <taxon>Sordariomycetes</taxon>
        <taxon>Sordariomycetidae</taxon>
        <taxon>Diaporthales</taxon>
        <taxon>Schizoparmaceae</taxon>
        <taxon>Coniella</taxon>
    </lineage>
</organism>
<gene>
    <name evidence="3" type="ORF">BD289DRAFT_62644</name>
</gene>
<dbReference type="SMART" id="SM00046">
    <property type="entry name" value="DAGKc"/>
    <property type="match status" value="1"/>
</dbReference>
<dbReference type="PANTHER" id="PTHR12358">
    <property type="entry name" value="SPHINGOSINE KINASE"/>
    <property type="match status" value="1"/>
</dbReference>
<dbReference type="AlphaFoldDB" id="A0A2T3A0A0"/>
<keyword evidence="3" id="KW-0808">Transferase</keyword>
<keyword evidence="4" id="KW-1185">Reference proteome</keyword>
<dbReference type="GO" id="GO:0046512">
    <property type="term" value="P:sphingosine biosynthetic process"/>
    <property type="evidence" value="ECO:0007669"/>
    <property type="project" value="TreeGrafter"/>
</dbReference>
<protein>
    <submittedName>
        <fullName evidence="3">Sphingosine kinase</fullName>
    </submittedName>
</protein>
<keyword evidence="3" id="KW-0418">Kinase</keyword>
<sequence>MVNRCWSKAQESRRTVVARAGASEQSNAPRSIPLYNILWAELSEDTHTLTIDYAENLTNVRLRAAKLSISTEPKSSATDDENLFAPAEAIAKWIDTLLSRAYGSAPRQKRAYVLVNPHAGPGGAQEYWNHDVKPIFEAARMPLTIHTTTHSGEALGLVREVDIDQFDIVVPCSGDGLAYEIFNGLASRPDCQRALSTLAVAHIPCGSGNALACNVFGTNKPSLAALAIVKGMPTAIDLASVTQGETRSISFLSQTLGVMAEADLATEHLRWMGEARFFYGALSRILKKKEYPCDLYVKMEVEHKLGVKEHYKRHREGSAATGEAPFVKDAESEVSDPDKQGLPPLKYGTIRDKLPEDWVKVDAEKIGTIFTGNLAYMSSDSLMFNAALLSDGCLDVYLIDGNIPYAKILGLLASLDDNSWMDHPLIKYFKVSAFRIAPKYDDGYISIDGEKMPFEPFQVEVHRGLGLVITKNGGIEAPGPKNWDTVTASQRVMA</sequence>
<dbReference type="InterPro" id="IPR050187">
    <property type="entry name" value="Lipid_Phosphate_FormReg"/>
</dbReference>
<evidence type="ECO:0000256" key="1">
    <source>
        <dbReference type="SAM" id="MobiDB-lite"/>
    </source>
</evidence>
<dbReference type="GO" id="GO:0001727">
    <property type="term" value="F:lipid kinase activity"/>
    <property type="evidence" value="ECO:0007669"/>
    <property type="project" value="TreeGrafter"/>
</dbReference>
<feature type="domain" description="DAGKc" evidence="2">
    <location>
        <begin position="106"/>
        <end position="245"/>
    </location>
</feature>
<dbReference type="Pfam" id="PF00781">
    <property type="entry name" value="DAGK_cat"/>
    <property type="match status" value="1"/>
</dbReference>
<dbReference type="GO" id="GO:0005737">
    <property type="term" value="C:cytoplasm"/>
    <property type="evidence" value="ECO:0007669"/>
    <property type="project" value="TreeGrafter"/>
</dbReference>
<dbReference type="InParanoid" id="A0A2T3A0A0"/>
<dbReference type="InterPro" id="IPR055916">
    <property type="entry name" value="DUF7493"/>
</dbReference>
<feature type="region of interest" description="Disordered" evidence="1">
    <location>
        <begin position="316"/>
        <end position="338"/>
    </location>
</feature>
<dbReference type="Gene3D" id="3.40.50.10330">
    <property type="entry name" value="Probable inorganic polyphosphate/atp-NAD kinase, domain 1"/>
    <property type="match status" value="1"/>
</dbReference>
<dbReference type="OrthoDB" id="3853857at2759"/>
<dbReference type="PANTHER" id="PTHR12358:SF31">
    <property type="entry name" value="ACYLGLYCEROL KINASE, MITOCHONDRIAL"/>
    <property type="match status" value="1"/>
</dbReference>
<evidence type="ECO:0000313" key="4">
    <source>
        <dbReference type="Proteomes" id="UP000241462"/>
    </source>
</evidence>
<dbReference type="FunCoup" id="A0A2T3A0A0">
    <property type="interactions" value="597"/>
</dbReference>
<evidence type="ECO:0000259" key="2">
    <source>
        <dbReference type="PROSITE" id="PS50146"/>
    </source>
</evidence>
<feature type="compositionally biased region" description="Basic and acidic residues" evidence="1">
    <location>
        <begin position="326"/>
        <end position="338"/>
    </location>
</feature>
<dbReference type="PROSITE" id="PS50146">
    <property type="entry name" value="DAGK"/>
    <property type="match status" value="1"/>
</dbReference>